<proteinExistence type="predicted"/>
<protein>
    <recommendedName>
        <fullName evidence="1">Plasmid pRiA4b Orf3-like domain-containing protein</fullName>
    </recommendedName>
</protein>
<dbReference type="PANTHER" id="PTHR41878">
    <property type="entry name" value="LEXA REPRESSOR-RELATED"/>
    <property type="match status" value="1"/>
</dbReference>
<keyword evidence="3" id="KW-1185">Reference proteome</keyword>
<accession>A0ABV2IYE1</accession>
<dbReference type="Gene3D" id="3.10.290.30">
    <property type="entry name" value="MM3350-like"/>
    <property type="match status" value="1"/>
</dbReference>
<evidence type="ECO:0000259" key="1">
    <source>
        <dbReference type="Pfam" id="PF07929"/>
    </source>
</evidence>
<evidence type="ECO:0000313" key="3">
    <source>
        <dbReference type="Proteomes" id="UP001549047"/>
    </source>
</evidence>
<reference evidence="2 3" key="1">
    <citation type="submission" date="2024-06" db="EMBL/GenBank/DDBJ databases">
        <title>Genomic Encyclopedia of Type Strains, Phase IV (KMG-IV): sequencing the most valuable type-strain genomes for metagenomic binning, comparative biology and taxonomic classification.</title>
        <authorList>
            <person name="Goeker M."/>
        </authorList>
    </citation>
    <scope>NUCLEOTIDE SEQUENCE [LARGE SCALE GENOMIC DNA]</scope>
    <source>
        <strain evidence="2 3">DSM 29780</strain>
    </source>
</reference>
<gene>
    <name evidence="2" type="ORF">ABID16_001858</name>
</gene>
<dbReference type="Pfam" id="PF07929">
    <property type="entry name" value="PRiA4_ORF3"/>
    <property type="match status" value="1"/>
</dbReference>
<dbReference type="SUPFAM" id="SSF159941">
    <property type="entry name" value="MM3350-like"/>
    <property type="match status" value="1"/>
</dbReference>
<comment type="caution">
    <text evidence="2">The sequence shown here is derived from an EMBL/GenBank/DDBJ whole genome shotgun (WGS) entry which is preliminary data.</text>
</comment>
<dbReference type="EMBL" id="JBEPMB010000002">
    <property type="protein sequence ID" value="MET3613529.1"/>
    <property type="molecule type" value="Genomic_DNA"/>
</dbReference>
<dbReference type="Proteomes" id="UP001549047">
    <property type="component" value="Unassembled WGS sequence"/>
</dbReference>
<evidence type="ECO:0000313" key="2">
    <source>
        <dbReference type="EMBL" id="MET3613529.1"/>
    </source>
</evidence>
<organism evidence="2 3">
    <name type="scientific">Rhizobium aquaticum</name>
    <dbReference type="NCBI Taxonomy" id="1549636"/>
    <lineage>
        <taxon>Bacteria</taxon>
        <taxon>Pseudomonadati</taxon>
        <taxon>Pseudomonadota</taxon>
        <taxon>Alphaproteobacteria</taxon>
        <taxon>Hyphomicrobiales</taxon>
        <taxon>Rhizobiaceae</taxon>
        <taxon>Rhizobium/Agrobacterium group</taxon>
        <taxon>Rhizobium</taxon>
    </lineage>
</organism>
<dbReference type="PANTHER" id="PTHR41878:SF1">
    <property type="entry name" value="TNPR PROTEIN"/>
    <property type="match status" value="1"/>
</dbReference>
<name>A0ABV2IYE1_9HYPH</name>
<feature type="domain" description="Plasmid pRiA4b Orf3-like" evidence="1">
    <location>
        <begin position="19"/>
        <end position="191"/>
    </location>
</feature>
<dbReference type="InterPro" id="IPR012912">
    <property type="entry name" value="Plasmid_pRiA4b_Orf3-like"/>
</dbReference>
<sequence>MTHGLGFGIVLAMSSAPNAVRLRVSIDGIQPAIWRRLLIPAHWNLEHLHLGIQAAFNWWNYHLHEFHIGGLRFGDVALLEDGAGPDDPRVFDERDVQLKDFSRSGSTFTYTYDFGDNWRHTVELEEWLWLDVFPKKAICEDGAFARPPEDVGGISGYEHFLEVMGDPGDPEHADIKRWCGGHFDPEWFDLDLVNKDVGNALKPNVRRRLHQPKPKRV</sequence>
<dbReference type="InterPro" id="IPR024047">
    <property type="entry name" value="MM3350-like_sf"/>
</dbReference>